<sequence>MKRVTIWCYKCGRQWSNRQVSELYAFFARCLFSSCNGYTDGVEVKE</sequence>
<proteinExistence type="predicted"/>
<name>A0A0F9KVF3_9ZZZZ</name>
<protein>
    <submittedName>
        <fullName evidence="1">Uncharacterized protein</fullName>
    </submittedName>
</protein>
<comment type="caution">
    <text evidence="1">The sequence shown here is derived from an EMBL/GenBank/DDBJ whole genome shotgun (WGS) entry which is preliminary data.</text>
</comment>
<reference evidence="1" key="1">
    <citation type="journal article" date="2015" name="Nature">
        <title>Complex archaea that bridge the gap between prokaryotes and eukaryotes.</title>
        <authorList>
            <person name="Spang A."/>
            <person name="Saw J.H."/>
            <person name="Jorgensen S.L."/>
            <person name="Zaremba-Niedzwiedzka K."/>
            <person name="Martijn J."/>
            <person name="Lind A.E."/>
            <person name="van Eijk R."/>
            <person name="Schleper C."/>
            <person name="Guy L."/>
            <person name="Ettema T.J."/>
        </authorList>
    </citation>
    <scope>NUCLEOTIDE SEQUENCE</scope>
</reference>
<evidence type="ECO:0000313" key="1">
    <source>
        <dbReference type="EMBL" id="KKM85723.1"/>
    </source>
</evidence>
<accession>A0A0F9KVF3</accession>
<dbReference type="AlphaFoldDB" id="A0A0F9KVF3"/>
<organism evidence="1">
    <name type="scientific">marine sediment metagenome</name>
    <dbReference type="NCBI Taxonomy" id="412755"/>
    <lineage>
        <taxon>unclassified sequences</taxon>
        <taxon>metagenomes</taxon>
        <taxon>ecological metagenomes</taxon>
    </lineage>
</organism>
<gene>
    <name evidence="1" type="ORF">LCGC14_1286170</name>
</gene>
<dbReference type="EMBL" id="LAZR01007365">
    <property type="protein sequence ID" value="KKM85723.1"/>
    <property type="molecule type" value="Genomic_DNA"/>
</dbReference>